<sequence>MSQQTRRRFLRIATATATGSIVGVAAADDAATVSHHETFANGLDGWSIDADVADGVEEGTDWSVGVTEDRSLVDGRAASLTLDATAGHGGIWIAREFDVEPGTAYYGDIGVSGWSPVESEIDLSRIRVYAGPESPTSLEDFPTALEAWRLHGEVGGLVEPLNRTEGWDEFQTGWETPALSTDTITLAVGIQSAWEIDLEHAIDDVVIELEPR</sequence>
<reference evidence="1 2" key="1">
    <citation type="journal article" date="2014" name="PLoS Genet.">
        <title>Phylogenetically driven sequencing of extremely halophilic archaea reveals strategies for static and dynamic osmo-response.</title>
        <authorList>
            <person name="Becker E.A."/>
            <person name="Seitzer P.M."/>
            <person name="Tritt A."/>
            <person name="Larsen D."/>
            <person name="Krusor M."/>
            <person name="Yao A.I."/>
            <person name="Wu D."/>
            <person name="Madern D."/>
            <person name="Eisen J.A."/>
            <person name="Darling A.E."/>
            <person name="Facciotti M.T."/>
        </authorList>
    </citation>
    <scope>NUCLEOTIDE SEQUENCE [LARGE SCALE GENOMIC DNA]</scope>
    <source>
        <strain evidence="1 2">JCM 14624</strain>
    </source>
</reference>
<dbReference type="EMBL" id="AOIQ01000014">
    <property type="protein sequence ID" value="ELZ10961.1"/>
    <property type="molecule type" value="Genomic_DNA"/>
</dbReference>
<comment type="caution">
    <text evidence="1">The sequence shown here is derived from an EMBL/GenBank/DDBJ whole genome shotgun (WGS) entry which is preliminary data.</text>
</comment>
<dbReference type="Proteomes" id="UP000011560">
    <property type="component" value="Unassembled WGS sequence"/>
</dbReference>
<dbReference type="AlphaFoldDB" id="M0BJ91"/>
<evidence type="ECO:0000313" key="1">
    <source>
        <dbReference type="EMBL" id="ELZ10961.1"/>
    </source>
</evidence>
<dbReference type="PATRIC" id="fig|1227490.4.peg.1862"/>
<evidence type="ECO:0000313" key="2">
    <source>
        <dbReference type="Proteomes" id="UP000011560"/>
    </source>
</evidence>
<dbReference type="RefSeq" id="WP_007701223.1">
    <property type="nucleotide sequence ID" value="NZ_AOIQ01000014.1"/>
</dbReference>
<protein>
    <recommendedName>
        <fullName evidence="3">CBM11 domain-containing protein</fullName>
    </recommendedName>
</protein>
<dbReference type="PROSITE" id="PS51318">
    <property type="entry name" value="TAT"/>
    <property type="match status" value="1"/>
</dbReference>
<proteinExistence type="predicted"/>
<keyword evidence="2" id="KW-1185">Reference proteome</keyword>
<accession>M0BJ91</accession>
<organism evidence="1 2">
    <name type="scientific">Halovivax asiaticus JCM 14624</name>
    <dbReference type="NCBI Taxonomy" id="1227490"/>
    <lineage>
        <taxon>Archaea</taxon>
        <taxon>Methanobacteriati</taxon>
        <taxon>Methanobacteriota</taxon>
        <taxon>Stenosarchaea group</taxon>
        <taxon>Halobacteria</taxon>
        <taxon>Halobacteriales</taxon>
        <taxon>Natrialbaceae</taxon>
        <taxon>Halovivax</taxon>
    </lineage>
</organism>
<gene>
    <name evidence="1" type="ORF">C479_09128</name>
</gene>
<name>M0BJ91_9EURY</name>
<dbReference type="OrthoDB" id="251619at2157"/>
<evidence type="ECO:0008006" key="3">
    <source>
        <dbReference type="Google" id="ProtNLM"/>
    </source>
</evidence>
<dbReference type="InterPro" id="IPR006311">
    <property type="entry name" value="TAT_signal"/>
</dbReference>